<dbReference type="Gene3D" id="1.10.10.10">
    <property type="entry name" value="Winged helix-like DNA-binding domain superfamily/Winged helix DNA-binding domain"/>
    <property type="match status" value="1"/>
</dbReference>
<dbReference type="GO" id="GO:0003700">
    <property type="term" value="F:DNA-binding transcription factor activity"/>
    <property type="evidence" value="ECO:0007669"/>
    <property type="project" value="InterPro"/>
</dbReference>
<dbReference type="EMBL" id="DXHQ01000111">
    <property type="protein sequence ID" value="HIW09656.1"/>
    <property type="molecule type" value="Genomic_DNA"/>
</dbReference>
<dbReference type="AlphaFoldDB" id="A0A9D1QCV1"/>
<dbReference type="Pfam" id="PF01418">
    <property type="entry name" value="HTH_6"/>
    <property type="match status" value="1"/>
</dbReference>
<keyword evidence="2" id="KW-0238">DNA-binding</keyword>
<dbReference type="GO" id="GO:0003677">
    <property type="term" value="F:DNA binding"/>
    <property type="evidence" value="ECO:0007669"/>
    <property type="project" value="UniProtKB-KW"/>
</dbReference>
<dbReference type="GO" id="GO:1901135">
    <property type="term" value="P:carbohydrate derivative metabolic process"/>
    <property type="evidence" value="ECO:0007669"/>
    <property type="project" value="InterPro"/>
</dbReference>
<evidence type="ECO:0000256" key="1">
    <source>
        <dbReference type="ARBA" id="ARBA00023015"/>
    </source>
</evidence>
<name>A0A9D1QCV1_9FIRM</name>
<evidence type="ECO:0000256" key="3">
    <source>
        <dbReference type="ARBA" id="ARBA00023163"/>
    </source>
</evidence>
<dbReference type="SUPFAM" id="SSF53697">
    <property type="entry name" value="SIS domain"/>
    <property type="match status" value="1"/>
</dbReference>
<keyword evidence="3" id="KW-0804">Transcription</keyword>
<reference evidence="6" key="2">
    <citation type="submission" date="2021-04" db="EMBL/GenBank/DDBJ databases">
        <authorList>
            <person name="Gilroy R."/>
        </authorList>
    </citation>
    <scope>NUCLEOTIDE SEQUENCE</scope>
    <source>
        <strain evidence="6">ChiHcolR34-3080</strain>
    </source>
</reference>
<dbReference type="PROSITE" id="PS51071">
    <property type="entry name" value="HTH_RPIR"/>
    <property type="match status" value="1"/>
</dbReference>
<evidence type="ECO:0000259" key="5">
    <source>
        <dbReference type="PROSITE" id="PS51464"/>
    </source>
</evidence>
<comment type="caution">
    <text evidence="6">The sequence shown here is derived from an EMBL/GenBank/DDBJ whole genome shotgun (WGS) entry which is preliminary data.</text>
</comment>
<dbReference type="InterPro" id="IPR035472">
    <property type="entry name" value="RpiR-like_SIS"/>
</dbReference>
<proteinExistence type="predicted"/>
<dbReference type="CDD" id="cd05013">
    <property type="entry name" value="SIS_RpiR"/>
    <property type="match status" value="1"/>
</dbReference>
<evidence type="ECO:0000259" key="4">
    <source>
        <dbReference type="PROSITE" id="PS51071"/>
    </source>
</evidence>
<gene>
    <name evidence="6" type="ORF">H9890_09700</name>
</gene>
<dbReference type="InterPro" id="IPR009057">
    <property type="entry name" value="Homeodomain-like_sf"/>
</dbReference>
<dbReference type="GO" id="GO:0097367">
    <property type="term" value="F:carbohydrate derivative binding"/>
    <property type="evidence" value="ECO:0007669"/>
    <property type="project" value="InterPro"/>
</dbReference>
<protein>
    <submittedName>
        <fullName evidence="6">MurR/RpiR family transcriptional regulator</fullName>
    </submittedName>
</protein>
<accession>A0A9D1QCV1</accession>
<dbReference type="PROSITE" id="PS51464">
    <property type="entry name" value="SIS"/>
    <property type="match status" value="1"/>
</dbReference>
<dbReference type="PANTHER" id="PTHR30514">
    <property type="entry name" value="GLUCOKINASE"/>
    <property type="match status" value="1"/>
</dbReference>
<dbReference type="Proteomes" id="UP000823933">
    <property type="component" value="Unassembled WGS sequence"/>
</dbReference>
<feature type="domain" description="SIS" evidence="5">
    <location>
        <begin position="128"/>
        <end position="268"/>
    </location>
</feature>
<dbReference type="InterPro" id="IPR001347">
    <property type="entry name" value="SIS_dom"/>
</dbReference>
<feature type="domain" description="HTH rpiR-type" evidence="4">
    <location>
        <begin position="6"/>
        <end position="82"/>
    </location>
</feature>
<dbReference type="InterPro" id="IPR046348">
    <property type="entry name" value="SIS_dom_sf"/>
</dbReference>
<dbReference type="SUPFAM" id="SSF46689">
    <property type="entry name" value="Homeodomain-like"/>
    <property type="match status" value="1"/>
</dbReference>
<evidence type="ECO:0000313" key="6">
    <source>
        <dbReference type="EMBL" id="HIW09656.1"/>
    </source>
</evidence>
<dbReference type="PANTHER" id="PTHR30514:SF1">
    <property type="entry name" value="HTH-TYPE TRANSCRIPTIONAL REGULATOR HEXR-RELATED"/>
    <property type="match status" value="1"/>
</dbReference>
<dbReference type="Gene3D" id="3.40.50.10490">
    <property type="entry name" value="Glucose-6-phosphate isomerase like protein, domain 1"/>
    <property type="match status" value="1"/>
</dbReference>
<evidence type="ECO:0000313" key="7">
    <source>
        <dbReference type="Proteomes" id="UP000823933"/>
    </source>
</evidence>
<dbReference type="InterPro" id="IPR036388">
    <property type="entry name" value="WH-like_DNA-bd_sf"/>
</dbReference>
<organism evidence="6 7">
    <name type="scientific">Candidatus Faecalibacterium intestinigallinarum</name>
    <dbReference type="NCBI Taxonomy" id="2838581"/>
    <lineage>
        <taxon>Bacteria</taxon>
        <taxon>Bacillati</taxon>
        <taxon>Bacillota</taxon>
        <taxon>Clostridia</taxon>
        <taxon>Eubacteriales</taxon>
        <taxon>Oscillospiraceae</taxon>
        <taxon>Faecalibacterium</taxon>
    </lineage>
</organism>
<dbReference type="InterPro" id="IPR047640">
    <property type="entry name" value="RpiR-like"/>
</dbReference>
<evidence type="ECO:0000256" key="2">
    <source>
        <dbReference type="ARBA" id="ARBA00023125"/>
    </source>
</evidence>
<dbReference type="InterPro" id="IPR000281">
    <property type="entry name" value="HTH_RpiR"/>
</dbReference>
<keyword evidence="1" id="KW-0805">Transcription regulation</keyword>
<dbReference type="Pfam" id="PF01380">
    <property type="entry name" value="SIS"/>
    <property type="match status" value="1"/>
</dbReference>
<reference evidence="6" key="1">
    <citation type="journal article" date="2021" name="PeerJ">
        <title>Extensive microbial diversity within the chicken gut microbiome revealed by metagenomics and culture.</title>
        <authorList>
            <person name="Gilroy R."/>
            <person name="Ravi A."/>
            <person name="Getino M."/>
            <person name="Pursley I."/>
            <person name="Horton D.L."/>
            <person name="Alikhan N.F."/>
            <person name="Baker D."/>
            <person name="Gharbi K."/>
            <person name="Hall N."/>
            <person name="Watson M."/>
            <person name="Adriaenssens E.M."/>
            <person name="Foster-Nyarko E."/>
            <person name="Jarju S."/>
            <person name="Secka A."/>
            <person name="Antonio M."/>
            <person name="Oren A."/>
            <person name="Chaudhuri R.R."/>
            <person name="La Ragione R."/>
            <person name="Hildebrand F."/>
            <person name="Pallen M.J."/>
        </authorList>
    </citation>
    <scope>NUCLEOTIDE SEQUENCE</scope>
    <source>
        <strain evidence="6">ChiHcolR34-3080</strain>
    </source>
</reference>
<sequence length="286" mass="31672">MPTDLRTVIERISAEYYQLTASEKKVADYVTDHQRDTQIMSISDLAEACGVAEATITRFCRKLDYKGYNAFKLALAKNVASRRGIPFLSGEVTPEDDIQEMCHKLYGAEVDAISQTLSLIRPDEIKRAADILTGADKVFCMGQGGSMIMAEEAAHIFSTAGMSFFSPSDSHIQIMYTTALTQRDAILFFSYSGATREAVELLELAQRRGVRTILVTHFPKSPAAGYANVILQCGANEGPLQLGSVPARMAQLFLIDTLFTEVCRRQEDKVEDVRRDMAEVLAVKHL</sequence>